<protein>
    <submittedName>
        <fullName evidence="1">Uncharacterized protein</fullName>
    </submittedName>
</protein>
<dbReference type="EMBL" id="JAUHHV010000007">
    <property type="protein sequence ID" value="KAK1418962.1"/>
    <property type="molecule type" value="Genomic_DNA"/>
</dbReference>
<keyword evidence="2" id="KW-1185">Reference proteome</keyword>
<proteinExistence type="predicted"/>
<dbReference type="AlphaFoldDB" id="A0AAD8KEH2"/>
<evidence type="ECO:0000313" key="1">
    <source>
        <dbReference type="EMBL" id="KAK1418962.1"/>
    </source>
</evidence>
<gene>
    <name evidence="1" type="ORF">QVD17_28116</name>
</gene>
<organism evidence="1 2">
    <name type="scientific">Tagetes erecta</name>
    <name type="common">African marigold</name>
    <dbReference type="NCBI Taxonomy" id="13708"/>
    <lineage>
        <taxon>Eukaryota</taxon>
        <taxon>Viridiplantae</taxon>
        <taxon>Streptophyta</taxon>
        <taxon>Embryophyta</taxon>
        <taxon>Tracheophyta</taxon>
        <taxon>Spermatophyta</taxon>
        <taxon>Magnoliopsida</taxon>
        <taxon>eudicotyledons</taxon>
        <taxon>Gunneridae</taxon>
        <taxon>Pentapetalae</taxon>
        <taxon>asterids</taxon>
        <taxon>campanulids</taxon>
        <taxon>Asterales</taxon>
        <taxon>Asteraceae</taxon>
        <taxon>Asteroideae</taxon>
        <taxon>Heliantheae alliance</taxon>
        <taxon>Tageteae</taxon>
        <taxon>Tagetes</taxon>
    </lineage>
</organism>
<comment type="caution">
    <text evidence="1">The sequence shown here is derived from an EMBL/GenBank/DDBJ whole genome shotgun (WGS) entry which is preliminary data.</text>
</comment>
<name>A0AAD8KEH2_TARER</name>
<evidence type="ECO:0000313" key="2">
    <source>
        <dbReference type="Proteomes" id="UP001229421"/>
    </source>
</evidence>
<accession>A0AAD8KEH2</accession>
<reference evidence="1" key="1">
    <citation type="journal article" date="2023" name="bioRxiv">
        <title>Improved chromosome-level genome assembly for marigold (Tagetes erecta).</title>
        <authorList>
            <person name="Jiang F."/>
            <person name="Yuan L."/>
            <person name="Wang S."/>
            <person name="Wang H."/>
            <person name="Xu D."/>
            <person name="Wang A."/>
            <person name="Fan W."/>
        </authorList>
    </citation>
    <scope>NUCLEOTIDE SEQUENCE</scope>
    <source>
        <strain evidence="1">WSJ</strain>
        <tissue evidence="1">Leaf</tissue>
    </source>
</reference>
<sequence length="120" mass="12943">MPSPALEPSVVQVWSRGLWARTTGAAAAAENDDDEQLFPASGETVTAMAAHVSEVGWRGEDDGDDISGGGVENKLEAKNERNGLVELMETGLVDRSPIFNFTILFNFHPPQLQTSISSVW</sequence>
<dbReference type="Proteomes" id="UP001229421">
    <property type="component" value="Unassembled WGS sequence"/>
</dbReference>